<evidence type="ECO:0000313" key="3">
    <source>
        <dbReference type="Proteomes" id="UP000267268"/>
    </source>
</evidence>
<dbReference type="GO" id="GO:0006508">
    <property type="term" value="P:proteolysis"/>
    <property type="evidence" value="ECO:0007669"/>
    <property type="project" value="InterPro"/>
</dbReference>
<name>A0A3Q9FT31_9BACT</name>
<dbReference type="PANTHER" id="PTHR48104:SF30">
    <property type="entry name" value="METACASPASE-1"/>
    <property type="match status" value="1"/>
</dbReference>
<dbReference type="PANTHER" id="PTHR48104">
    <property type="entry name" value="METACASPASE-4"/>
    <property type="match status" value="1"/>
</dbReference>
<evidence type="ECO:0000313" key="2">
    <source>
        <dbReference type="EMBL" id="AZQ64001.1"/>
    </source>
</evidence>
<dbReference type="Pfam" id="PF00656">
    <property type="entry name" value="Peptidase_C14"/>
    <property type="match status" value="1"/>
</dbReference>
<gene>
    <name evidence="2" type="ORF">EI427_17745</name>
</gene>
<keyword evidence="3" id="KW-1185">Reference proteome</keyword>
<dbReference type="Gene3D" id="2.130.10.10">
    <property type="entry name" value="YVTN repeat-like/Quinoprotein amine dehydrogenase"/>
    <property type="match status" value="1"/>
</dbReference>
<dbReference type="AlphaFoldDB" id="A0A3Q9FT31"/>
<reference evidence="2 3" key="1">
    <citation type="submission" date="2018-12" db="EMBL/GenBank/DDBJ databases">
        <title>Flammeovirga pectinis sp. nov., isolated from the gut of the Korean scallop, Patinopecten yessoensis.</title>
        <authorList>
            <person name="Bae J.-W."/>
            <person name="Jeong Y.-S."/>
            <person name="Kang W."/>
        </authorList>
    </citation>
    <scope>NUCLEOTIDE SEQUENCE [LARGE SCALE GENOMIC DNA]</scope>
    <source>
        <strain evidence="2 3">L12M1</strain>
    </source>
</reference>
<dbReference type="InterPro" id="IPR011600">
    <property type="entry name" value="Pept_C14_caspase"/>
</dbReference>
<dbReference type="GO" id="GO:0005737">
    <property type="term" value="C:cytoplasm"/>
    <property type="evidence" value="ECO:0007669"/>
    <property type="project" value="TreeGrafter"/>
</dbReference>
<dbReference type="GO" id="GO:0004197">
    <property type="term" value="F:cysteine-type endopeptidase activity"/>
    <property type="evidence" value="ECO:0007669"/>
    <property type="project" value="InterPro"/>
</dbReference>
<dbReference type="OrthoDB" id="1492850at2"/>
<dbReference type="EMBL" id="CP034562">
    <property type="protein sequence ID" value="AZQ64001.1"/>
    <property type="molecule type" value="Genomic_DNA"/>
</dbReference>
<feature type="domain" description="Peptidase C14 caspase" evidence="1">
    <location>
        <begin position="503"/>
        <end position="738"/>
    </location>
</feature>
<dbReference type="InterPro" id="IPR011044">
    <property type="entry name" value="Quino_amine_DH_bsu"/>
</dbReference>
<dbReference type="SUPFAM" id="SSF50969">
    <property type="entry name" value="YVTN repeat-like/Quinoprotein amine dehydrogenase"/>
    <property type="match status" value="1"/>
</dbReference>
<dbReference type="InterPro" id="IPR029030">
    <property type="entry name" value="Caspase-like_dom_sf"/>
</dbReference>
<organism evidence="2 3">
    <name type="scientific">Flammeovirga pectinis</name>
    <dbReference type="NCBI Taxonomy" id="2494373"/>
    <lineage>
        <taxon>Bacteria</taxon>
        <taxon>Pseudomonadati</taxon>
        <taxon>Bacteroidota</taxon>
        <taxon>Cytophagia</taxon>
        <taxon>Cytophagales</taxon>
        <taxon>Flammeovirgaceae</taxon>
        <taxon>Flammeovirga</taxon>
    </lineage>
</organism>
<sequence>MLLLGIDLTSTAQINEDYRLRYLPRNLISKQKLLTYHENKQIVAIAYSNNTIKLFDIGQSKHIGIIDHGTSIDNFAFDQQAEKLIVLKGKSIYIYDVYSKKLDKVIKTKTNLEVIKSNPNLEHVYINGKQGKIIVLNAKNGTIKMITPVDLHSVQDFCINSKGDQLAVLSVFSKNILLINPLSGKIIKKIPRRNEKAFPNSITFSKDDTQLVYADQKALHTFHLTTKKAQTITFNDNNALSNFQLIDNKVIGVSWLGIIEVFDLATRKRIYKGTNGETKNFSFKKELSQLDQVFLLSDHVFLINDANKNVNSIYDTRKNKIIGYLYSDANENLLIATTDGRFNSDKEFTSKLFWAIDYDLSSENITLGSTIDQMYTPDLLYDLSGKATFSLSDIEKYSPSITINSTDSVIVSTEDKYRLSYSLSPRNNEKIAYIEVFVNGKIMNNNQRGLTLKTTSHQQDVPLIVGENNIEAIAVSERGFKSRPANITVVYEGATKETNLYLLVVGVNTYKNANYNLNFAVADATSFSQAIVSSSSKIFKNTYHKTILNTEATRSNIINAFDEIKSKATPNDLFIFYFAGHGAIINSSDFHLILTDVTQIYGNENITSKALTAKELQKKCAEIQAQKQLVILDACHSGEAVNSFKSRGFAEEKAITQLARSTGATLIASTTSTQFASEFSSLGHGIFTYALLEGLNGNADTVSKDGKVTVKELESYLNDILPLLTEKYRGKHQYPTSWSYGQDFPIKVIN</sequence>
<dbReference type="InterPro" id="IPR050452">
    <property type="entry name" value="Metacaspase"/>
</dbReference>
<accession>A0A3Q9FT31</accession>
<dbReference type="Gene3D" id="3.40.50.1460">
    <property type="match status" value="1"/>
</dbReference>
<dbReference type="KEGG" id="fll:EI427_17745"/>
<dbReference type="SUPFAM" id="SSF52129">
    <property type="entry name" value="Caspase-like"/>
    <property type="match status" value="1"/>
</dbReference>
<protein>
    <submittedName>
        <fullName evidence="2">CHAT domain-containing protein</fullName>
    </submittedName>
</protein>
<dbReference type="RefSeq" id="WP_126617264.1">
    <property type="nucleotide sequence ID" value="NZ_CP034562.1"/>
</dbReference>
<proteinExistence type="predicted"/>
<dbReference type="InterPro" id="IPR015943">
    <property type="entry name" value="WD40/YVTN_repeat-like_dom_sf"/>
</dbReference>
<evidence type="ECO:0000259" key="1">
    <source>
        <dbReference type="Pfam" id="PF00656"/>
    </source>
</evidence>
<dbReference type="Proteomes" id="UP000267268">
    <property type="component" value="Chromosome 1"/>
</dbReference>